<dbReference type="CDD" id="cd01741">
    <property type="entry name" value="GATase1_1"/>
    <property type="match status" value="1"/>
</dbReference>
<dbReference type="PANTHER" id="PTHR42695:SF5">
    <property type="entry name" value="GLUTAMINE AMIDOTRANSFERASE YLR126C-RELATED"/>
    <property type="match status" value="1"/>
</dbReference>
<proteinExistence type="predicted"/>
<keyword evidence="2" id="KW-0315">Glutamine amidotransferase</keyword>
<dbReference type="InterPro" id="IPR017926">
    <property type="entry name" value="GATASE"/>
</dbReference>
<dbReference type="PROSITE" id="PS51273">
    <property type="entry name" value="GATASE_TYPE_1"/>
    <property type="match status" value="1"/>
</dbReference>
<dbReference type="GO" id="GO:0003922">
    <property type="term" value="F:GMP synthase (glutamine-hydrolyzing) activity"/>
    <property type="evidence" value="ECO:0007669"/>
    <property type="project" value="UniProtKB-EC"/>
</dbReference>
<dbReference type="EMBL" id="SAYW01000003">
    <property type="protein sequence ID" value="RWU07466.1"/>
    <property type="molecule type" value="Genomic_DNA"/>
</dbReference>
<dbReference type="OrthoDB" id="9807137at2"/>
<dbReference type="Proteomes" id="UP000284120">
    <property type="component" value="Unassembled WGS sequence"/>
</dbReference>
<dbReference type="InterPro" id="IPR029062">
    <property type="entry name" value="Class_I_gatase-like"/>
</dbReference>
<sequence>MHIHIVQHETFEAPGAYLEWAQQRNDSISFSKVYEGQALPNTVEHIDLLLVMGGPQSPDTTLAECPHFDSTAEQALILKCIQAGKAVIGVCLGAQLIGVSLGAAFEHSPEKEIGVFPINLTEEGLRDEKIHHFGSPLSVGHWHSDMPGLTKNSKILATSKGCPRQIIAYTDLVYGFQCHMELTKEVVELLIAADEDFLRRSTHQFVQKPEVIRQHDFREMNNKLFRFLDHLMSAYLKSSH</sequence>
<dbReference type="PANTHER" id="PTHR42695">
    <property type="entry name" value="GLUTAMINE AMIDOTRANSFERASE YLR126C-RELATED"/>
    <property type="match status" value="1"/>
</dbReference>
<dbReference type="Pfam" id="PF00117">
    <property type="entry name" value="GATase"/>
    <property type="match status" value="1"/>
</dbReference>
<dbReference type="AlphaFoldDB" id="A0A3S3PBL1"/>
<dbReference type="EC" id="6.3.5.2" evidence="2"/>
<dbReference type="RefSeq" id="WP_113647730.1">
    <property type="nucleotide sequence ID" value="NZ_QMHN01000003.1"/>
</dbReference>
<evidence type="ECO:0000259" key="1">
    <source>
        <dbReference type="Pfam" id="PF00117"/>
    </source>
</evidence>
<name>A0A3S3PBL1_9SPHI</name>
<dbReference type="InterPro" id="IPR044992">
    <property type="entry name" value="ChyE-like"/>
</dbReference>
<keyword evidence="2" id="KW-0436">Ligase</keyword>
<dbReference type="FunFam" id="3.40.50.880:FF:000033">
    <property type="entry name" value="Glutamine amidotransferase class-I"/>
    <property type="match status" value="1"/>
</dbReference>
<protein>
    <submittedName>
        <fullName evidence="2">Glutamine amidotransferase</fullName>
        <ecNumber evidence="2">6.3.5.2</ecNumber>
    </submittedName>
</protein>
<dbReference type="NCBIfam" id="NF006098">
    <property type="entry name" value="PRK08250.1"/>
    <property type="match status" value="1"/>
</dbReference>
<evidence type="ECO:0000313" key="2">
    <source>
        <dbReference type="EMBL" id="RWU07466.1"/>
    </source>
</evidence>
<keyword evidence="2" id="KW-0808">Transferase</keyword>
<dbReference type="Gene3D" id="3.40.50.880">
    <property type="match status" value="1"/>
</dbReference>
<reference evidence="2 3" key="1">
    <citation type="submission" date="2018-06" db="EMBL/GenBank/DDBJ databases">
        <title>Pedobacter endophyticus sp. nov., an endophytic bacterium isolated from a leaf of Triticum aestivum.</title>
        <authorList>
            <person name="Zhang L."/>
        </authorList>
    </citation>
    <scope>NUCLEOTIDE SEQUENCE [LARGE SCALE GENOMIC DNA]</scope>
    <source>
        <strain evidence="2 3">CM134L-2</strain>
    </source>
</reference>
<organism evidence="2 3">
    <name type="scientific">Pedobacter chitinilyticus</name>
    <dbReference type="NCBI Taxonomy" id="2233776"/>
    <lineage>
        <taxon>Bacteria</taxon>
        <taxon>Pseudomonadati</taxon>
        <taxon>Bacteroidota</taxon>
        <taxon>Sphingobacteriia</taxon>
        <taxon>Sphingobacteriales</taxon>
        <taxon>Sphingobacteriaceae</taxon>
        <taxon>Pedobacter</taxon>
    </lineage>
</organism>
<comment type="caution">
    <text evidence="2">The sequence shown here is derived from an EMBL/GenBank/DDBJ whole genome shotgun (WGS) entry which is preliminary data.</text>
</comment>
<accession>A0A3S3PBL1</accession>
<dbReference type="GO" id="GO:0016740">
    <property type="term" value="F:transferase activity"/>
    <property type="evidence" value="ECO:0007669"/>
    <property type="project" value="UniProtKB-KW"/>
</dbReference>
<evidence type="ECO:0000313" key="3">
    <source>
        <dbReference type="Proteomes" id="UP000284120"/>
    </source>
</evidence>
<feature type="domain" description="Glutamine amidotransferase" evidence="1">
    <location>
        <begin position="43"/>
        <end position="184"/>
    </location>
</feature>
<dbReference type="GO" id="GO:0005829">
    <property type="term" value="C:cytosol"/>
    <property type="evidence" value="ECO:0007669"/>
    <property type="project" value="TreeGrafter"/>
</dbReference>
<dbReference type="SUPFAM" id="SSF52317">
    <property type="entry name" value="Class I glutamine amidotransferase-like"/>
    <property type="match status" value="1"/>
</dbReference>
<keyword evidence="3" id="KW-1185">Reference proteome</keyword>
<gene>
    <name evidence="2" type="ORF">DPV69_10775</name>
</gene>